<dbReference type="Proteomes" id="UP000559010">
    <property type="component" value="Unassembled WGS sequence"/>
</dbReference>
<evidence type="ECO:0000313" key="2">
    <source>
        <dbReference type="EMBL" id="NMM49995.1"/>
    </source>
</evidence>
<dbReference type="SUPFAM" id="SSF52141">
    <property type="entry name" value="Uracil-DNA glycosylase-like"/>
    <property type="match status" value="1"/>
</dbReference>
<feature type="domain" description="Uracil-DNA glycosylase-like" evidence="1">
    <location>
        <begin position="48"/>
        <end position="220"/>
    </location>
</feature>
<accession>A0A848J3B3</accession>
<protein>
    <submittedName>
        <fullName evidence="2">DUF4918 family protein</fullName>
    </submittedName>
</protein>
<evidence type="ECO:0000259" key="1">
    <source>
        <dbReference type="Pfam" id="PF03167"/>
    </source>
</evidence>
<dbReference type="InterPro" id="IPR036895">
    <property type="entry name" value="Uracil-DNA_glycosylase-like_sf"/>
</dbReference>
<proteinExistence type="predicted"/>
<evidence type="ECO:0000313" key="3">
    <source>
        <dbReference type="Proteomes" id="UP000559010"/>
    </source>
</evidence>
<dbReference type="EMBL" id="JABBNU010000010">
    <property type="protein sequence ID" value="NMM49995.1"/>
    <property type="molecule type" value="Genomic_DNA"/>
</dbReference>
<keyword evidence="3" id="KW-1185">Reference proteome</keyword>
<dbReference type="Gene3D" id="3.40.470.10">
    <property type="entry name" value="Uracil-DNA glycosylase-like domain"/>
    <property type="match status" value="1"/>
</dbReference>
<reference evidence="2 3" key="1">
    <citation type="submission" date="2020-04" db="EMBL/GenBank/DDBJ databases">
        <title>Flammeovirgaceae bacterium KN852 isolated from deep sea.</title>
        <authorList>
            <person name="Zhang D.-C."/>
        </authorList>
    </citation>
    <scope>NUCLEOTIDE SEQUENCE [LARGE SCALE GENOMIC DNA]</scope>
    <source>
        <strain evidence="2 3">KN852</strain>
    </source>
</reference>
<dbReference type="InterPro" id="IPR005122">
    <property type="entry name" value="Uracil-DNA_glycosylase-like"/>
</dbReference>
<organism evidence="2 3">
    <name type="scientific">Marinigracilibium pacificum</name>
    <dbReference type="NCBI Taxonomy" id="2729599"/>
    <lineage>
        <taxon>Bacteria</taxon>
        <taxon>Pseudomonadati</taxon>
        <taxon>Bacteroidota</taxon>
        <taxon>Cytophagia</taxon>
        <taxon>Cytophagales</taxon>
        <taxon>Flammeovirgaceae</taxon>
        <taxon>Marinigracilibium</taxon>
    </lineage>
</organism>
<sequence length="232" mass="26931">MLSRDLFVYHSQLQENFPAENIPAHIKVLYPYESQQTLENIKLFFEKYYKDERNRTIILGINPGRFGAGVTGIPFTDPVFMDSILGISNNYNKKHELSSQFIYKMIDAYGGPELYYNDVIVSAVSPLGFEQDGKNLNYYDDKGLKNKIYDYAVYQLRKLINIVGPQKQIISLGGGKNQDYLEKLNEKEKLVDKIVALPHPRYIMQYKRKSLEDHIDNYVSTIRSVVDINRKI</sequence>
<dbReference type="AlphaFoldDB" id="A0A848J3B3"/>
<name>A0A848J3B3_9BACT</name>
<dbReference type="RefSeq" id="WP_169683726.1">
    <property type="nucleotide sequence ID" value="NZ_JABBNU010000010.1"/>
</dbReference>
<gene>
    <name evidence="2" type="ORF">HH304_16430</name>
</gene>
<dbReference type="Pfam" id="PF03167">
    <property type="entry name" value="UDG"/>
    <property type="match status" value="1"/>
</dbReference>
<comment type="caution">
    <text evidence="2">The sequence shown here is derived from an EMBL/GenBank/DDBJ whole genome shotgun (WGS) entry which is preliminary data.</text>
</comment>